<feature type="region of interest" description="Disordered" evidence="10">
    <location>
        <begin position="641"/>
        <end position="696"/>
    </location>
</feature>
<reference evidence="13" key="4">
    <citation type="journal article" date="2015" name="PLoS ONE">
        <title>Comprehensive Evaluation of Toxoplasma gondii VEG and Neospora caninum LIV Genomes with Tachyzoite Stage Transcriptome and Proteome Defines Novel Transcript Features.</title>
        <authorList>
            <person name="Ramaprasad A."/>
            <person name="Mourier T."/>
            <person name="Naeem R."/>
            <person name="Malas T.B."/>
            <person name="Moussa E."/>
            <person name="Panigrahi A."/>
            <person name="Vermont S.J."/>
            <person name="Otto T.D."/>
            <person name="Wastling J."/>
            <person name="Pain A."/>
        </authorList>
    </citation>
    <scope>NUCLEOTIDE SEQUENCE</scope>
    <source>
        <strain evidence="13">Liverpool</strain>
    </source>
</reference>
<dbReference type="Gene3D" id="1.10.472.100">
    <property type="entry name" value="Presenilin"/>
    <property type="match status" value="1"/>
</dbReference>
<keyword evidence="8" id="KW-0333">Golgi apparatus</keyword>
<comment type="subcellular location">
    <subcellularLocation>
        <location evidence="1">Endoplasmic reticulum membrane</location>
        <topology evidence="1">Multi-pass membrane protein</topology>
    </subcellularLocation>
    <subcellularLocation>
        <location evidence="2">Golgi apparatus membrane</location>
        <topology evidence="2">Multi-pass membrane protein</topology>
    </subcellularLocation>
</comment>
<feature type="transmembrane region" description="Helical" evidence="11">
    <location>
        <begin position="376"/>
        <end position="395"/>
    </location>
</feature>
<dbReference type="EMBL" id="LN714481">
    <property type="protein sequence ID" value="CEL66287.1"/>
    <property type="molecule type" value="Genomic_DNA"/>
</dbReference>
<dbReference type="PANTHER" id="PTHR10202">
    <property type="entry name" value="PRESENILIN"/>
    <property type="match status" value="1"/>
</dbReference>
<dbReference type="GeneID" id="13444242"/>
<evidence type="ECO:0000256" key="6">
    <source>
        <dbReference type="ARBA" id="ARBA00022976"/>
    </source>
</evidence>
<evidence type="ECO:0000256" key="8">
    <source>
        <dbReference type="ARBA" id="ARBA00023034"/>
    </source>
</evidence>
<dbReference type="InParanoid" id="F0VF25"/>
<feature type="region of interest" description="Disordered" evidence="10">
    <location>
        <begin position="432"/>
        <end position="453"/>
    </location>
</feature>
<feature type="transmembrane region" description="Helical" evidence="11">
    <location>
        <begin position="183"/>
        <end position="202"/>
    </location>
</feature>
<feature type="region of interest" description="Disordered" evidence="10">
    <location>
        <begin position="528"/>
        <end position="580"/>
    </location>
</feature>
<dbReference type="RefSeq" id="XP_003882351.1">
    <property type="nucleotide sequence ID" value="XM_003882302.1"/>
</dbReference>
<reference evidence="12" key="2">
    <citation type="submission" date="2011-03" db="EMBL/GenBank/DDBJ databases">
        <title>Comparative genomics and transcriptomics of Neospora caninum and Toxoplasma gondii.</title>
        <authorList>
            <person name="Reid A.J."/>
            <person name="Sohal A."/>
            <person name="Harris D."/>
            <person name="Quail M."/>
            <person name="Sanders M."/>
            <person name="Berriman M."/>
            <person name="Wastling J.M."/>
            <person name="Pain A."/>
        </authorList>
    </citation>
    <scope>NUCLEOTIDE SEQUENCE</scope>
    <source>
        <strain evidence="12">Liverpool</strain>
    </source>
</reference>
<keyword evidence="7 11" id="KW-1133">Transmembrane helix</keyword>
<dbReference type="GO" id="GO:0070765">
    <property type="term" value="C:gamma-secretase complex"/>
    <property type="evidence" value="ECO:0007669"/>
    <property type="project" value="TreeGrafter"/>
</dbReference>
<dbReference type="GO" id="GO:0016485">
    <property type="term" value="P:protein processing"/>
    <property type="evidence" value="ECO:0007669"/>
    <property type="project" value="InterPro"/>
</dbReference>
<reference evidence="14" key="3">
    <citation type="journal article" date="2012" name="PLoS Pathog.">
        <title>Comparative genomics of the apicomplexan parasites Toxoplasma gondii and Neospora caninum: Coccidia differing in host range and transmission strategy.</title>
        <authorList>
            <person name="Reid A.J."/>
            <person name="Vermont S.J."/>
            <person name="Cotton J.A."/>
            <person name="Harris D."/>
            <person name="Hill-Cawthorne G.A."/>
            <person name="Konen-Waisman S."/>
            <person name="Latham S.M."/>
            <person name="Mourier T."/>
            <person name="Norton R."/>
            <person name="Quail M.A."/>
            <person name="Sanders M."/>
            <person name="Shanmugam D."/>
            <person name="Sohal A."/>
            <person name="Wasmuth J.D."/>
            <person name="Brunk B."/>
            <person name="Grigg M.E."/>
            <person name="Howard J.C."/>
            <person name="Parkinson J."/>
            <person name="Roos D.S."/>
            <person name="Trees A.J."/>
            <person name="Berriman M."/>
            <person name="Pain A."/>
            <person name="Wastling J.M."/>
        </authorList>
    </citation>
    <scope>NUCLEOTIDE SEQUENCE [LARGE SCALE GENOMIC DNA]</scope>
    <source>
        <strain evidence="14">Liverpool</strain>
    </source>
</reference>
<name>F0VF25_NEOCL</name>
<dbReference type="Proteomes" id="UP000007494">
    <property type="component" value="Chromosome VIIa"/>
</dbReference>
<gene>
    <name evidence="13" type="ORF">BN1204_021070</name>
    <name evidence="12" type="ORF">NCLIV_021070</name>
</gene>
<dbReference type="EMBL" id="FR823388">
    <property type="protein sequence ID" value="CBZ52319.1"/>
    <property type="molecule type" value="Genomic_DNA"/>
</dbReference>
<feature type="compositionally biased region" description="Low complexity" evidence="10">
    <location>
        <begin position="119"/>
        <end position="129"/>
    </location>
</feature>
<comment type="similarity">
    <text evidence="3">Belongs to the peptidase A22A family.</text>
</comment>
<evidence type="ECO:0000256" key="3">
    <source>
        <dbReference type="ARBA" id="ARBA00008604"/>
    </source>
</evidence>
<dbReference type="AlphaFoldDB" id="F0VF25"/>
<feature type="transmembrane region" description="Helical" evidence="11">
    <location>
        <begin position="721"/>
        <end position="741"/>
    </location>
</feature>
<dbReference type="GO" id="GO:0000139">
    <property type="term" value="C:Golgi membrane"/>
    <property type="evidence" value="ECO:0007669"/>
    <property type="project" value="UniProtKB-SubCell"/>
</dbReference>
<dbReference type="VEuPathDB" id="ToxoDB:NCLIV_021070"/>
<dbReference type="InterPro" id="IPR001108">
    <property type="entry name" value="Peptidase_A22A"/>
</dbReference>
<evidence type="ECO:0000256" key="2">
    <source>
        <dbReference type="ARBA" id="ARBA00004653"/>
    </source>
</evidence>
<feature type="transmembrane region" description="Helical" evidence="11">
    <location>
        <begin position="343"/>
        <end position="364"/>
    </location>
</feature>
<feature type="transmembrane region" description="Helical" evidence="11">
    <location>
        <begin position="314"/>
        <end position="336"/>
    </location>
</feature>
<evidence type="ECO:0000313" key="13">
    <source>
        <dbReference type="EMBL" id="CEL66287.1"/>
    </source>
</evidence>
<dbReference type="OrthoDB" id="432970at2759"/>
<keyword evidence="14" id="KW-1185">Reference proteome</keyword>
<evidence type="ECO:0000256" key="9">
    <source>
        <dbReference type="ARBA" id="ARBA00023136"/>
    </source>
</evidence>
<dbReference type="GO" id="GO:0007219">
    <property type="term" value="P:Notch signaling pathway"/>
    <property type="evidence" value="ECO:0007669"/>
    <property type="project" value="UniProtKB-KW"/>
</dbReference>
<evidence type="ECO:0000256" key="7">
    <source>
        <dbReference type="ARBA" id="ARBA00022989"/>
    </source>
</evidence>
<proteinExistence type="inferred from homology"/>
<dbReference type="eggNOG" id="ENOG502TMFP">
    <property type="taxonomic scope" value="Eukaryota"/>
</dbReference>
<evidence type="ECO:0000256" key="1">
    <source>
        <dbReference type="ARBA" id="ARBA00004477"/>
    </source>
</evidence>
<feature type="compositionally biased region" description="Basic and acidic residues" evidence="10">
    <location>
        <begin position="550"/>
        <end position="562"/>
    </location>
</feature>
<dbReference type="InterPro" id="IPR042524">
    <property type="entry name" value="Presenilin_C"/>
</dbReference>
<feature type="region of interest" description="Disordered" evidence="10">
    <location>
        <begin position="1"/>
        <end position="47"/>
    </location>
</feature>
<sequence>MRELRGFPSGLGAESEGTGPAPRVPLVSDSSPSDRAPPRNFDRDGIHPGASRIQRLEVIHGQLVAALRKEAKQVATLLVTGLLRPVIICMLTATLLSFVLTSSSFALFPRPVSPLTAPSLLSPSSSSDPHSSEGDAARLPSFPSSSSLRQTRSLVRDFSRGLGAVCHIFSSFCGIFFSTVFDLSLDVLIYVAVLTFCLALAVRRGWHRFLYYVMASSASFSLAAGCGGAIYLFTCRYLQPEEGGFTANASFSSDTLLADKNHGVPPETDAANRDVIGSEDRKRLCFFLSHLIGLLAKIPEHVSTVSFLPQPDTVLVLVALWNLSLGGAFVLLWLAPIGIRSQLLVAISVASAFTLHVLLLHFGVNYSPESPSTPTTVLLLCMAAWDLFAVLSPWGPLRWILQGTSAADARPMPLLAYEASVARPLLSGESVRSAPMAPEPTGPGVSSVWERPSGMRTPGALRLQAEPRLQLEQGETATVIGYTGSEARVRVRLLEPDSIRNYLVKQNMRLEPLEAGFIIQDERARVHAETRRRQQASYASAAPGDSQPSSREERSSPSEARRKQPCPAETQSRGSGETLRGVHELPVAAFGQLSVRTLRGAARGGAEPRVIRNAEREGEGRHRTEACLATTGRELKETIRDGEKQEGGAHRKFSTHTGPPRNGVTNREERGGETVEGQPAAGLAGHSGEGEAAEERERTLEIEIAVAKRQLHRLRRGNGRAMLGLGDFVFYSLLACNLTSWSFEAGLAASVAVWAGLVITSLGTTFGSRPFLPALPLSIILGLGVGAGIFYFVEPQADFLISVDAFF</sequence>
<organism evidence="12 14">
    <name type="scientific">Neospora caninum (strain Liverpool)</name>
    <dbReference type="NCBI Taxonomy" id="572307"/>
    <lineage>
        <taxon>Eukaryota</taxon>
        <taxon>Sar</taxon>
        <taxon>Alveolata</taxon>
        <taxon>Apicomplexa</taxon>
        <taxon>Conoidasida</taxon>
        <taxon>Coccidia</taxon>
        <taxon>Eucoccidiorida</taxon>
        <taxon>Eimeriorina</taxon>
        <taxon>Sarcocystidae</taxon>
        <taxon>Neospora</taxon>
    </lineage>
</organism>
<accession>F0VF25</accession>
<keyword evidence="4 11" id="KW-0812">Transmembrane</keyword>
<evidence type="ECO:0000313" key="14">
    <source>
        <dbReference type="Proteomes" id="UP000007494"/>
    </source>
</evidence>
<dbReference type="GO" id="GO:0005789">
    <property type="term" value="C:endoplasmic reticulum membrane"/>
    <property type="evidence" value="ECO:0007669"/>
    <property type="project" value="UniProtKB-SubCell"/>
</dbReference>
<feature type="region of interest" description="Disordered" evidence="10">
    <location>
        <begin position="119"/>
        <end position="146"/>
    </location>
</feature>
<feature type="compositionally biased region" description="Basic and acidic residues" evidence="10">
    <location>
        <begin position="36"/>
        <end position="46"/>
    </location>
</feature>
<feature type="transmembrane region" description="Helical" evidence="11">
    <location>
        <begin position="209"/>
        <end position="233"/>
    </location>
</feature>
<dbReference type="GO" id="GO:0042500">
    <property type="term" value="F:aspartic endopeptidase activity, intramembrane cleaving"/>
    <property type="evidence" value="ECO:0007669"/>
    <property type="project" value="InterPro"/>
</dbReference>
<evidence type="ECO:0000256" key="11">
    <source>
        <dbReference type="SAM" id="Phobius"/>
    </source>
</evidence>
<dbReference type="Pfam" id="PF01080">
    <property type="entry name" value="Presenilin"/>
    <property type="match status" value="1"/>
</dbReference>
<dbReference type="OMA" id="FERDGRC"/>
<keyword evidence="9 11" id="KW-0472">Membrane</keyword>
<evidence type="ECO:0000256" key="5">
    <source>
        <dbReference type="ARBA" id="ARBA00022824"/>
    </source>
</evidence>
<feature type="transmembrane region" description="Helical" evidence="11">
    <location>
        <begin position="82"/>
        <end position="108"/>
    </location>
</feature>
<evidence type="ECO:0000313" key="12">
    <source>
        <dbReference type="EMBL" id="CBZ52319.1"/>
    </source>
</evidence>
<keyword evidence="6" id="KW-0914">Notch signaling pathway</keyword>
<keyword evidence="5" id="KW-0256">Endoplasmic reticulum</keyword>
<feature type="transmembrane region" description="Helical" evidence="11">
    <location>
        <begin position="774"/>
        <end position="793"/>
    </location>
</feature>
<feature type="compositionally biased region" description="Low complexity" evidence="10">
    <location>
        <begin position="535"/>
        <end position="549"/>
    </location>
</feature>
<dbReference type="GO" id="GO:0006509">
    <property type="term" value="P:membrane protein ectodomain proteolysis"/>
    <property type="evidence" value="ECO:0007669"/>
    <property type="project" value="TreeGrafter"/>
</dbReference>
<evidence type="ECO:0000256" key="4">
    <source>
        <dbReference type="ARBA" id="ARBA00022692"/>
    </source>
</evidence>
<dbReference type="InterPro" id="IPR006639">
    <property type="entry name" value="Preselin/SPP"/>
</dbReference>
<protein>
    <submittedName>
        <fullName evidence="13">Presenilin 1, putative</fullName>
    </submittedName>
</protein>
<feature type="transmembrane region" description="Helical" evidence="11">
    <location>
        <begin position="158"/>
        <end position="177"/>
    </location>
</feature>
<reference evidence="12" key="1">
    <citation type="submission" date="2011-02" db="EMBL/GenBank/DDBJ databases">
        <authorList>
            <person name="Aslett M."/>
        </authorList>
    </citation>
    <scope>NUCLEOTIDE SEQUENCE</scope>
    <source>
        <strain evidence="12">Liverpool</strain>
    </source>
</reference>
<feature type="transmembrane region" description="Helical" evidence="11">
    <location>
        <begin position="747"/>
        <end position="767"/>
    </location>
</feature>
<dbReference type="SMART" id="SM00730">
    <property type="entry name" value="PSN"/>
    <property type="match status" value="1"/>
</dbReference>
<dbReference type="PANTHER" id="PTHR10202:SF13">
    <property type="entry name" value="PRESENILIN HOMOLOG"/>
    <property type="match status" value="1"/>
</dbReference>
<evidence type="ECO:0000256" key="10">
    <source>
        <dbReference type="SAM" id="MobiDB-lite"/>
    </source>
</evidence>